<sequence length="93" mass="10300">MGPPEPDYPSSFDPALFLHSEAPDPLDALEHPPSSHTEEIEALRLQTRETTAARTRQGIVIQHRAWKVPDVFRSEEDHQLGAVSPFADGEACV</sequence>
<proteinExistence type="predicted"/>
<organism evidence="2 3">
    <name type="scientific">Macrophomina phaseolina (strain MS6)</name>
    <name type="common">Charcoal rot fungus</name>
    <dbReference type="NCBI Taxonomy" id="1126212"/>
    <lineage>
        <taxon>Eukaryota</taxon>
        <taxon>Fungi</taxon>
        <taxon>Dikarya</taxon>
        <taxon>Ascomycota</taxon>
        <taxon>Pezizomycotina</taxon>
        <taxon>Dothideomycetes</taxon>
        <taxon>Dothideomycetes incertae sedis</taxon>
        <taxon>Botryosphaeriales</taxon>
        <taxon>Botryosphaeriaceae</taxon>
        <taxon>Macrophomina</taxon>
    </lineage>
</organism>
<dbReference type="AlphaFoldDB" id="K2QWG8"/>
<feature type="region of interest" description="Disordered" evidence="1">
    <location>
        <begin position="1"/>
        <end position="39"/>
    </location>
</feature>
<dbReference type="HOGENOM" id="CLU_2400095_0_0_1"/>
<evidence type="ECO:0000313" key="2">
    <source>
        <dbReference type="EMBL" id="EKG14116.1"/>
    </source>
</evidence>
<dbReference type="Proteomes" id="UP000007129">
    <property type="component" value="Unassembled WGS sequence"/>
</dbReference>
<dbReference type="VEuPathDB" id="FungiDB:MPH_08731"/>
<evidence type="ECO:0000256" key="1">
    <source>
        <dbReference type="SAM" id="MobiDB-lite"/>
    </source>
</evidence>
<name>K2QWG8_MACPH</name>
<comment type="caution">
    <text evidence="2">The sequence shown here is derived from an EMBL/GenBank/DDBJ whole genome shotgun (WGS) entry which is preliminary data.</text>
</comment>
<dbReference type="OrthoDB" id="2195431at2759"/>
<reference evidence="2 3" key="1">
    <citation type="journal article" date="2012" name="BMC Genomics">
        <title>Tools to kill: Genome of one of the most destructive plant pathogenic fungi Macrophomina phaseolina.</title>
        <authorList>
            <person name="Islam M.S."/>
            <person name="Haque M.S."/>
            <person name="Islam M.M."/>
            <person name="Emdad E.M."/>
            <person name="Halim A."/>
            <person name="Hossen Q.M.M."/>
            <person name="Hossain M.Z."/>
            <person name="Ahmed B."/>
            <person name="Rahim S."/>
            <person name="Rahman M.S."/>
            <person name="Alam M.M."/>
            <person name="Hou S."/>
            <person name="Wan X."/>
            <person name="Saito J.A."/>
            <person name="Alam M."/>
        </authorList>
    </citation>
    <scope>NUCLEOTIDE SEQUENCE [LARGE SCALE GENOMIC DNA]</scope>
    <source>
        <strain evidence="2 3">MS6</strain>
    </source>
</reference>
<gene>
    <name evidence="2" type="ORF">MPH_08731</name>
</gene>
<evidence type="ECO:0000313" key="3">
    <source>
        <dbReference type="Proteomes" id="UP000007129"/>
    </source>
</evidence>
<protein>
    <submittedName>
        <fullName evidence="2">Uncharacterized protein</fullName>
    </submittedName>
</protein>
<dbReference type="eggNOG" id="ENOG502SZ7Y">
    <property type="taxonomic scope" value="Eukaryota"/>
</dbReference>
<dbReference type="EMBL" id="AHHD01000373">
    <property type="protein sequence ID" value="EKG14116.1"/>
    <property type="molecule type" value="Genomic_DNA"/>
</dbReference>
<dbReference type="InParanoid" id="K2QWG8"/>
<accession>K2QWG8</accession>
<dbReference type="STRING" id="1126212.K2QWG8"/>